<gene>
    <name evidence="3" type="ORF">PR048_002515</name>
</gene>
<evidence type="ECO:0000313" key="3">
    <source>
        <dbReference type="EMBL" id="KAJ8897169.1"/>
    </source>
</evidence>
<proteinExistence type="predicted"/>
<feature type="transmembrane region" description="Helical" evidence="1">
    <location>
        <begin position="183"/>
        <end position="203"/>
    </location>
</feature>
<keyword evidence="1" id="KW-1133">Transmembrane helix</keyword>
<dbReference type="InterPro" id="IPR050704">
    <property type="entry name" value="Peptidase_C85-like"/>
</dbReference>
<dbReference type="InterPro" id="IPR003323">
    <property type="entry name" value="OTU_dom"/>
</dbReference>
<evidence type="ECO:0000259" key="2">
    <source>
        <dbReference type="PROSITE" id="PS50802"/>
    </source>
</evidence>
<accession>A0ABQ9IKG1</accession>
<evidence type="ECO:0000256" key="1">
    <source>
        <dbReference type="SAM" id="Phobius"/>
    </source>
</evidence>
<dbReference type="InterPro" id="IPR038765">
    <property type="entry name" value="Papain-like_cys_pep_sf"/>
</dbReference>
<name>A0ABQ9IKG1_9NEOP</name>
<keyword evidence="1" id="KW-0812">Transmembrane</keyword>
<feature type="domain" description="OTU" evidence="2">
    <location>
        <begin position="18"/>
        <end position="152"/>
    </location>
</feature>
<reference evidence="3 4" key="1">
    <citation type="submission" date="2023-02" db="EMBL/GenBank/DDBJ databases">
        <title>LHISI_Scaffold_Assembly.</title>
        <authorList>
            <person name="Stuart O.P."/>
            <person name="Cleave R."/>
            <person name="Magrath M.J.L."/>
            <person name="Mikheyev A.S."/>
        </authorList>
    </citation>
    <scope>NUCLEOTIDE SEQUENCE [LARGE SCALE GENOMIC DNA]</scope>
    <source>
        <strain evidence="3">Daus_M_001</strain>
        <tissue evidence="3">Leg muscle</tissue>
    </source>
</reference>
<organism evidence="3 4">
    <name type="scientific">Dryococelus australis</name>
    <dbReference type="NCBI Taxonomy" id="614101"/>
    <lineage>
        <taxon>Eukaryota</taxon>
        <taxon>Metazoa</taxon>
        <taxon>Ecdysozoa</taxon>
        <taxon>Arthropoda</taxon>
        <taxon>Hexapoda</taxon>
        <taxon>Insecta</taxon>
        <taxon>Pterygota</taxon>
        <taxon>Neoptera</taxon>
        <taxon>Polyneoptera</taxon>
        <taxon>Phasmatodea</taxon>
        <taxon>Verophasmatodea</taxon>
        <taxon>Anareolatae</taxon>
        <taxon>Phasmatidae</taxon>
        <taxon>Eurycanthinae</taxon>
        <taxon>Dryococelus</taxon>
    </lineage>
</organism>
<evidence type="ECO:0000313" key="4">
    <source>
        <dbReference type="Proteomes" id="UP001159363"/>
    </source>
</evidence>
<dbReference type="Pfam" id="PF02338">
    <property type="entry name" value="OTU"/>
    <property type="match status" value="1"/>
</dbReference>
<dbReference type="SUPFAM" id="SSF54001">
    <property type="entry name" value="Cysteine proteinases"/>
    <property type="match status" value="1"/>
</dbReference>
<keyword evidence="1" id="KW-0472">Membrane</keyword>
<comment type="caution">
    <text evidence="3">The sequence shown here is derived from an EMBL/GenBank/DDBJ whole genome shotgun (WGS) entry which is preliminary data.</text>
</comment>
<dbReference type="PANTHER" id="PTHR12419">
    <property type="entry name" value="OTU DOMAIN CONTAINING PROTEIN"/>
    <property type="match status" value="1"/>
</dbReference>
<dbReference type="EMBL" id="JARBHB010000001">
    <property type="protein sequence ID" value="KAJ8897169.1"/>
    <property type="molecule type" value="Genomic_DNA"/>
</dbReference>
<sequence>MRSAARRGEMFRYGGEDYSVVRMPGDGNCLFHSLAYCLRRGAADLRRQAVRYVAANWGRRFGPVLGAFLRDHVGRPIDTAPRYADYMARHGVFAGDPELCAISEIYGVAIKVFVKRHPGSKPHVYNGRCHDSICLLFSGSPDYGHYDVVLPLRLVEDKGCPQAARRHGDTKAVSTLVAAVDNVFFYTVALSTFLILCVSFLAMQLSLAPLKH</sequence>
<keyword evidence="4" id="KW-1185">Reference proteome</keyword>
<dbReference type="PROSITE" id="PS50802">
    <property type="entry name" value="OTU"/>
    <property type="match status" value="1"/>
</dbReference>
<dbReference type="Gene3D" id="3.90.70.80">
    <property type="match status" value="1"/>
</dbReference>
<dbReference type="Proteomes" id="UP001159363">
    <property type="component" value="Chromosome 1"/>
</dbReference>
<protein>
    <recommendedName>
        <fullName evidence="2">OTU domain-containing protein</fullName>
    </recommendedName>
</protein>